<dbReference type="Gene3D" id="3.20.110.20">
    <property type="match status" value="1"/>
</dbReference>
<dbReference type="STRING" id="1679444.PYTT_0998"/>
<sequence length="395" mass="44935">MPKITLTFHAHQPNRLIPYDFFKIGEHAFYEDDDMNARVLNAVSERSYLPANRLMKRLIELSDGQFRMALAISGVILEQAEYHRPDLITSFRELADTGHVEFLAMPYYSSLASIYSPNEFADQVAEHTQLIHRLFGQTPTVLWNTGMLYSNAIAAQAEEMGLSGIMADGNTGAIPNLYTNDLHRAPAVSKTTTLFRNRELSNDLANNRTNPAWSEYPLSPYTFADWLTQQHGQAVNIAMDYETLGERQSDATGVFEFWRTLILAAIEQGNTFVTPGQAVAELEPKAIADCPQNISCSATGDMELWTSNDMQKEAIRKIYNLEGSVKDSMDPDLIHVWRKLQSADHFQYMQKENCFTPYPSPYEGYIYYMNALADLQIRVKREHFVMSIQKGARWV</sequence>
<dbReference type="GO" id="GO:0005975">
    <property type="term" value="P:carbohydrate metabolic process"/>
    <property type="evidence" value="ECO:0007669"/>
    <property type="project" value="InterPro"/>
</dbReference>
<protein>
    <submittedName>
        <fullName evidence="4">Glycoside hydrolase/deacetylase beta/alpha-barrel</fullName>
    </submittedName>
</protein>
<dbReference type="PANTHER" id="PTHR36306:SF1">
    <property type="entry name" value="ALPHA-AMYLASE-RELATED"/>
    <property type="match status" value="1"/>
</dbReference>
<dbReference type="Proteomes" id="UP000176204">
    <property type="component" value="Chromosome I"/>
</dbReference>
<dbReference type="SUPFAM" id="SSF88713">
    <property type="entry name" value="Glycoside hydrolase/deacetylase"/>
    <property type="match status" value="1"/>
</dbReference>
<keyword evidence="4" id="KW-0378">Hydrolase</keyword>
<dbReference type="Pfam" id="PF03065">
    <property type="entry name" value="Glyco_hydro_57"/>
    <property type="match status" value="1"/>
</dbReference>
<dbReference type="AlphaFoldDB" id="A0A1C7PDS1"/>
<reference evidence="5" key="1">
    <citation type="submission" date="2016-09" db="EMBL/GenBank/DDBJ databases">
        <authorList>
            <person name="Koehorst J."/>
        </authorList>
    </citation>
    <scope>NUCLEOTIDE SEQUENCE [LARGE SCALE GENOMIC DNA]</scope>
</reference>
<name>A0A1C7PDS1_9BACT</name>
<dbReference type="GO" id="GO:0016787">
    <property type="term" value="F:hydrolase activity"/>
    <property type="evidence" value="ECO:0007669"/>
    <property type="project" value="UniProtKB-KW"/>
</dbReference>
<dbReference type="KEGG" id="agl:PYTT_0998"/>
<keyword evidence="2" id="KW-0119">Carbohydrate metabolism</keyword>
<keyword evidence="5" id="KW-1185">Reference proteome</keyword>
<dbReference type="InterPro" id="IPR052046">
    <property type="entry name" value="GH57_Enzymes"/>
</dbReference>
<dbReference type="OrthoDB" id="138256at2"/>
<evidence type="ECO:0000259" key="3">
    <source>
        <dbReference type="Pfam" id="PF03065"/>
    </source>
</evidence>
<feature type="domain" description="Glycoside hydrolase family 57 N-terminal" evidence="3">
    <location>
        <begin position="6"/>
        <end position="288"/>
    </location>
</feature>
<evidence type="ECO:0000313" key="5">
    <source>
        <dbReference type="Proteomes" id="UP000176204"/>
    </source>
</evidence>
<proteinExistence type="inferred from homology"/>
<comment type="similarity">
    <text evidence="1">Belongs to the glycosyl hydrolase 57 family.</text>
</comment>
<dbReference type="CDD" id="cd10795">
    <property type="entry name" value="GH57N_MJA1_like"/>
    <property type="match status" value="1"/>
</dbReference>
<dbReference type="PANTHER" id="PTHR36306">
    <property type="entry name" value="ALPHA-AMYLASE-RELATED-RELATED"/>
    <property type="match status" value="1"/>
</dbReference>
<evidence type="ECO:0000313" key="4">
    <source>
        <dbReference type="EMBL" id="SEH82176.1"/>
    </source>
</evidence>
<dbReference type="InterPro" id="IPR011330">
    <property type="entry name" value="Glyco_hydro/deAcase_b/a-brl"/>
</dbReference>
<accession>A0A1C7PDS1</accession>
<dbReference type="InterPro" id="IPR004300">
    <property type="entry name" value="Glyco_hydro_57_N"/>
</dbReference>
<evidence type="ECO:0000256" key="2">
    <source>
        <dbReference type="ARBA" id="ARBA00023277"/>
    </source>
</evidence>
<dbReference type="RefSeq" id="WP_067773272.1">
    <property type="nucleotide sequence ID" value="NZ_LIGX01000011.1"/>
</dbReference>
<evidence type="ECO:0000256" key="1">
    <source>
        <dbReference type="ARBA" id="ARBA00006821"/>
    </source>
</evidence>
<organism evidence="4 5">
    <name type="scientific">Akkermansia glycaniphila</name>
    <dbReference type="NCBI Taxonomy" id="1679444"/>
    <lineage>
        <taxon>Bacteria</taxon>
        <taxon>Pseudomonadati</taxon>
        <taxon>Verrucomicrobiota</taxon>
        <taxon>Verrucomicrobiia</taxon>
        <taxon>Verrucomicrobiales</taxon>
        <taxon>Akkermansiaceae</taxon>
        <taxon>Akkermansia</taxon>
    </lineage>
</organism>
<gene>
    <name evidence="4" type="ORF">PYTT_0998</name>
</gene>
<dbReference type="EMBL" id="LT629973">
    <property type="protein sequence ID" value="SEH82176.1"/>
    <property type="molecule type" value="Genomic_DNA"/>
</dbReference>